<dbReference type="EMBL" id="JAAORB010000013">
    <property type="protein sequence ID" value="NHQ74551.1"/>
    <property type="molecule type" value="Genomic_DNA"/>
</dbReference>
<accession>A0A967EG57</accession>
<reference evidence="1" key="1">
    <citation type="submission" date="2020-03" db="EMBL/GenBank/DDBJ databases">
        <title>Roseovarius gahaiensis sp. nov., isolated from Gahai Saline Lake, China.</title>
        <authorList>
            <person name="Sun X."/>
        </authorList>
    </citation>
    <scope>NUCLEOTIDE SEQUENCE</scope>
    <source>
        <strain evidence="1">GH877</strain>
    </source>
</reference>
<comment type="caution">
    <text evidence="1">The sequence shown here is derived from an EMBL/GenBank/DDBJ whole genome shotgun (WGS) entry which is preliminary data.</text>
</comment>
<name>A0A967EG57_9RHOB</name>
<gene>
    <name evidence="1" type="ORF">HAT86_08750</name>
</gene>
<proteinExistence type="predicted"/>
<evidence type="ECO:0000313" key="1">
    <source>
        <dbReference type="EMBL" id="NHQ74551.1"/>
    </source>
</evidence>
<dbReference type="RefSeq" id="WP_167195959.1">
    <property type="nucleotide sequence ID" value="NZ_JAAORB010000013.1"/>
</dbReference>
<dbReference type="AlphaFoldDB" id="A0A967EG57"/>
<dbReference type="Proteomes" id="UP000639775">
    <property type="component" value="Unassembled WGS sequence"/>
</dbReference>
<keyword evidence="2" id="KW-1185">Reference proteome</keyword>
<evidence type="ECO:0000313" key="2">
    <source>
        <dbReference type="Proteomes" id="UP000639775"/>
    </source>
</evidence>
<sequence>MALSYPLSYIQFLGALRVEEVTFRLSHPQEHTRLGDGTVISASLGASLWTGTIRLAQANHPRHAQMEALIGLMDQPGATFLCHDPRYLGPASDPTGSILGNRTVTIHSVASTMRELRLTGLPSGYLLSAGDMLGFQYGSTPVRYALHRIVVGGTASSTGLTSMLELVPNLRAGAVAGLTVSVLQPACKARLLPEPSYGSGRQALSRGASFDFIQTLR</sequence>
<protein>
    <submittedName>
        <fullName evidence="1">Uncharacterized protein</fullName>
    </submittedName>
</protein>
<organism evidence="1 2">
    <name type="scientific">Roseovarius gahaiensis</name>
    <dbReference type="NCBI Taxonomy" id="2716691"/>
    <lineage>
        <taxon>Bacteria</taxon>
        <taxon>Pseudomonadati</taxon>
        <taxon>Pseudomonadota</taxon>
        <taxon>Alphaproteobacteria</taxon>
        <taxon>Rhodobacterales</taxon>
        <taxon>Roseobacteraceae</taxon>
        <taxon>Roseovarius</taxon>
    </lineage>
</organism>